<keyword evidence="8" id="KW-1185">Reference proteome</keyword>
<dbReference type="EC" id="3.1.-.-" evidence="5"/>
<dbReference type="EMBL" id="CP013189">
    <property type="protein sequence ID" value="ALO45097.1"/>
    <property type="molecule type" value="Genomic_DNA"/>
</dbReference>
<comment type="function">
    <text evidence="5">Could be a nuclease involved in processing of the 5'-end of pre-16S rRNA.</text>
</comment>
<dbReference type="Proteomes" id="UP000065641">
    <property type="component" value="Chromosome"/>
</dbReference>
<evidence type="ECO:0000256" key="4">
    <source>
        <dbReference type="ARBA" id="ARBA00022801"/>
    </source>
</evidence>
<accession>A0A0S2KA86</accession>
<name>A0A0S2KA86_9GAMM</name>
<evidence type="ECO:0000256" key="3">
    <source>
        <dbReference type="ARBA" id="ARBA00022722"/>
    </source>
</evidence>
<dbReference type="AlphaFoldDB" id="A0A0S2KA86"/>
<dbReference type="InterPro" id="IPR006641">
    <property type="entry name" value="YqgF/RNaseH-like_dom"/>
</dbReference>
<dbReference type="NCBIfam" id="TIGR00250">
    <property type="entry name" value="RNAse_H_YqgF"/>
    <property type="match status" value="1"/>
</dbReference>
<evidence type="ECO:0000256" key="1">
    <source>
        <dbReference type="ARBA" id="ARBA00022490"/>
    </source>
</evidence>
<dbReference type="SMART" id="SM00732">
    <property type="entry name" value="YqgFc"/>
    <property type="match status" value="1"/>
</dbReference>
<evidence type="ECO:0000256" key="5">
    <source>
        <dbReference type="HAMAP-Rule" id="MF_00651"/>
    </source>
</evidence>
<dbReference type="PANTHER" id="PTHR33317:SF4">
    <property type="entry name" value="POLYNUCLEOTIDYL TRANSFERASE, RIBONUCLEASE H-LIKE SUPERFAMILY PROTEIN"/>
    <property type="match status" value="1"/>
</dbReference>
<dbReference type="STRING" id="1249552.PS2015_410"/>
<keyword evidence="2 5" id="KW-0690">Ribosome biogenesis</keyword>
<dbReference type="InterPro" id="IPR037027">
    <property type="entry name" value="YqgF/RNaseH-like_dom_sf"/>
</dbReference>
<dbReference type="PANTHER" id="PTHR33317">
    <property type="entry name" value="POLYNUCLEOTIDYL TRANSFERASE, RIBONUCLEASE H-LIKE SUPERFAMILY PROTEIN"/>
    <property type="match status" value="1"/>
</dbReference>
<dbReference type="HAMAP" id="MF_00651">
    <property type="entry name" value="Nuclease_YqgF"/>
    <property type="match status" value="1"/>
</dbReference>
<evidence type="ECO:0000313" key="7">
    <source>
        <dbReference type="EMBL" id="ALO45097.1"/>
    </source>
</evidence>
<dbReference type="InterPro" id="IPR005227">
    <property type="entry name" value="YqgF"/>
</dbReference>
<evidence type="ECO:0000259" key="6">
    <source>
        <dbReference type="SMART" id="SM00732"/>
    </source>
</evidence>
<sequence length="149" mass="16498">MDVYPQKVRQPLTVLAFDFGTKRIGVAAGQSITGTAQALDLIPARDGIPDWTALEALVKIWQPDAFVVGLPFNMDDSESELTLRARKFGKRLEGRLHKPCFGIDERLTSFEARGEILRGNRDEAVDSIAARLILESWFAGLPAVTDDQQ</sequence>
<dbReference type="Pfam" id="PF03652">
    <property type="entry name" value="RuvX"/>
    <property type="match status" value="1"/>
</dbReference>
<dbReference type="Gene3D" id="3.30.420.140">
    <property type="entry name" value="YqgF/RNase H-like domain"/>
    <property type="match status" value="1"/>
</dbReference>
<feature type="domain" description="YqgF/RNase H-like" evidence="6">
    <location>
        <begin position="12"/>
        <end position="112"/>
    </location>
</feature>
<dbReference type="GO" id="GO:0005829">
    <property type="term" value="C:cytosol"/>
    <property type="evidence" value="ECO:0007669"/>
    <property type="project" value="TreeGrafter"/>
</dbReference>
<dbReference type="SUPFAM" id="SSF53098">
    <property type="entry name" value="Ribonuclease H-like"/>
    <property type="match status" value="1"/>
</dbReference>
<evidence type="ECO:0000313" key="8">
    <source>
        <dbReference type="Proteomes" id="UP000065641"/>
    </source>
</evidence>
<proteinExistence type="inferred from homology"/>
<keyword evidence="4 5" id="KW-0378">Hydrolase</keyword>
<keyword evidence="3 5" id="KW-0540">Nuclease</keyword>
<dbReference type="CDD" id="cd16964">
    <property type="entry name" value="YqgF"/>
    <property type="match status" value="1"/>
</dbReference>
<gene>
    <name evidence="7" type="ORF">PS2015_410</name>
</gene>
<comment type="subcellular location">
    <subcellularLocation>
        <location evidence="5">Cytoplasm</location>
    </subcellularLocation>
</comment>
<organism evidence="7 8">
    <name type="scientific">Pseudohongiella spirulinae</name>
    <dbReference type="NCBI Taxonomy" id="1249552"/>
    <lineage>
        <taxon>Bacteria</taxon>
        <taxon>Pseudomonadati</taxon>
        <taxon>Pseudomonadota</taxon>
        <taxon>Gammaproteobacteria</taxon>
        <taxon>Pseudomonadales</taxon>
        <taxon>Pseudohongiellaceae</taxon>
        <taxon>Pseudohongiella</taxon>
    </lineage>
</organism>
<dbReference type="KEGG" id="pspi:PS2015_410"/>
<dbReference type="InterPro" id="IPR012337">
    <property type="entry name" value="RNaseH-like_sf"/>
</dbReference>
<dbReference type="RefSeq" id="WP_237113355.1">
    <property type="nucleotide sequence ID" value="NZ_CP013189.1"/>
</dbReference>
<dbReference type="GO" id="GO:0016788">
    <property type="term" value="F:hydrolase activity, acting on ester bonds"/>
    <property type="evidence" value="ECO:0007669"/>
    <property type="project" value="UniProtKB-UniRule"/>
</dbReference>
<reference evidence="7 8" key="1">
    <citation type="submission" date="2015-11" db="EMBL/GenBank/DDBJ databases">
        <authorList>
            <person name="Zhang Y."/>
            <person name="Guo Z."/>
        </authorList>
    </citation>
    <scope>NUCLEOTIDE SEQUENCE [LARGE SCALE GENOMIC DNA]</scope>
    <source>
        <strain evidence="7 8">KCTC 32221</strain>
    </source>
</reference>
<dbReference type="PATRIC" id="fig|1249552.3.peg.416"/>
<evidence type="ECO:0000256" key="2">
    <source>
        <dbReference type="ARBA" id="ARBA00022517"/>
    </source>
</evidence>
<comment type="similarity">
    <text evidence="5">Belongs to the YqgF HJR family.</text>
</comment>
<dbReference type="GO" id="GO:0000967">
    <property type="term" value="P:rRNA 5'-end processing"/>
    <property type="evidence" value="ECO:0007669"/>
    <property type="project" value="UniProtKB-UniRule"/>
</dbReference>
<protein>
    <recommendedName>
        <fullName evidence="5">Putative pre-16S rRNA nuclease</fullName>
        <ecNumber evidence="5">3.1.-.-</ecNumber>
    </recommendedName>
</protein>
<dbReference type="GO" id="GO:0004518">
    <property type="term" value="F:nuclease activity"/>
    <property type="evidence" value="ECO:0007669"/>
    <property type="project" value="UniProtKB-KW"/>
</dbReference>
<keyword evidence="1 5" id="KW-0963">Cytoplasm</keyword>